<sequence length="77" mass="8907">MMMIVNRSSSQRRLAKSKMVLLVTMARRGRRSIIGATNFTAVISTVEGAFDTFVKEFPNCTEFYRNYQEKKHKNNLS</sequence>
<proteinExistence type="predicted"/>
<dbReference type="WBParaSite" id="nRc.2.0.1.t00386-RA">
    <property type="protein sequence ID" value="nRc.2.0.1.t00386-RA"/>
    <property type="gene ID" value="nRc.2.0.1.g00386"/>
</dbReference>
<dbReference type="Proteomes" id="UP000887565">
    <property type="component" value="Unplaced"/>
</dbReference>
<accession>A0A915HGF5</accession>
<organism evidence="1 2">
    <name type="scientific">Romanomermis culicivorax</name>
    <name type="common">Nematode worm</name>
    <dbReference type="NCBI Taxonomy" id="13658"/>
    <lineage>
        <taxon>Eukaryota</taxon>
        <taxon>Metazoa</taxon>
        <taxon>Ecdysozoa</taxon>
        <taxon>Nematoda</taxon>
        <taxon>Enoplea</taxon>
        <taxon>Dorylaimia</taxon>
        <taxon>Mermithida</taxon>
        <taxon>Mermithoidea</taxon>
        <taxon>Mermithidae</taxon>
        <taxon>Romanomermis</taxon>
    </lineage>
</organism>
<evidence type="ECO:0000313" key="2">
    <source>
        <dbReference type="WBParaSite" id="nRc.2.0.1.t00386-RA"/>
    </source>
</evidence>
<evidence type="ECO:0000313" key="1">
    <source>
        <dbReference type="Proteomes" id="UP000887565"/>
    </source>
</evidence>
<dbReference type="AlphaFoldDB" id="A0A915HGF5"/>
<protein>
    <submittedName>
        <fullName evidence="2">Uncharacterized protein</fullName>
    </submittedName>
</protein>
<name>A0A915HGF5_ROMCU</name>
<reference evidence="2" key="1">
    <citation type="submission" date="2022-11" db="UniProtKB">
        <authorList>
            <consortium name="WormBaseParasite"/>
        </authorList>
    </citation>
    <scope>IDENTIFICATION</scope>
</reference>
<keyword evidence="1" id="KW-1185">Reference proteome</keyword>